<dbReference type="SMART" id="SM00355">
    <property type="entry name" value="ZnF_C2H2"/>
    <property type="match status" value="3"/>
</dbReference>
<sequence length="976" mass="107875">MILNQNNKTILTPPFSQKKQEMNNIPYIKIQPLSNGEQGKMNFLQEQGEEADNDISLLYNEIFQNPMETQNQGLMNIDESQLNDSLTNTNIAPLKQDTSKLSVNNTIPFNNVLLNNPVRNNIKNSIPSPMNQTPFLHPMFSTPTYSYLNSSTMATSGVSSPLFEFTPPSTPPHTRTNGSSKLKNIYKPSADSLDTMVESSPLLCSDYFMTQNGINKQIATTLENENNLTVFSPALNLPMKKLALFSPNGEDTAITDIYPSSYNYLDDPIVNSPLLPIQDEQATTSSLLPLYNTGMYDVQSPFLMEKPDEGYEVDSSMVYNEIDPNIAGSSTSFINDINSSDLLKTGDNVSLNQVSPLLMNSPYLTDQDNVALNQSPFLPESVAPLTIKDSPFINEQSQIPLNSPYVGEQPIITLNDSPCLPEQVAGTLRKKTTSPLLMDPRYAVAYSKGLINQTNPAYFINKKRKLGVMNYPYGPIPKIQRIQGKERSALEEISSGFLIKNDSSTIKPSPLLQESSIDIEPVENAPFTNQPIPVEGSSFLNTNPKINTVKITDSLDPALITPNTTPSPNTATSSFGGATSQLPFSANKMNKVPFNDNAVANMTSVIKQEKIEKNTCNAEAQLLPPKCSPTTQILKEYSDMMLNNPSAMLATKIQMPTLVSMAGIKLDTKAARATDNEKGSKSKTTKTTKATAKKGRRSNKSKAVEIDSTKANVNSENSEFMDVKVKKAEASAMDTNGFLVPQNTTTYPNGNINPSEEMDYHDIPTIKLGNTPNIDMLSPASLGISVPNSLNSPLLKPLSFNLNSNIQLVKKRAKKKYPCTYPGCVKSFSRPCHRQSHERSHENSRPFECPECKRAFCRKHDMIRHQRIHSKERPYQCKICKRKFARGDALVRHRTRPTSSCYQADMAFAKKIRQQQHRILQQQQQLEYERLQKEKQLEAAAAAAATSSSSSNPSNSSDTVPAITVTPVGTTTPVAK</sequence>
<evidence type="ECO:0000256" key="5">
    <source>
        <dbReference type="ARBA" id="ARBA00022833"/>
    </source>
</evidence>
<keyword evidence="6" id="KW-0238">DNA-binding</keyword>
<dbReference type="GO" id="GO:0000978">
    <property type="term" value="F:RNA polymerase II cis-regulatory region sequence-specific DNA binding"/>
    <property type="evidence" value="ECO:0007669"/>
    <property type="project" value="TreeGrafter"/>
</dbReference>
<dbReference type="EMBL" id="MCFH01000075">
    <property type="protein sequence ID" value="ORX41914.1"/>
    <property type="molecule type" value="Genomic_DNA"/>
</dbReference>
<feature type="domain" description="C2H2-type" evidence="10">
    <location>
        <begin position="817"/>
        <end position="846"/>
    </location>
</feature>
<organism evidence="11 12">
    <name type="scientific">Piromyces finnis</name>
    <dbReference type="NCBI Taxonomy" id="1754191"/>
    <lineage>
        <taxon>Eukaryota</taxon>
        <taxon>Fungi</taxon>
        <taxon>Fungi incertae sedis</taxon>
        <taxon>Chytridiomycota</taxon>
        <taxon>Chytridiomycota incertae sedis</taxon>
        <taxon>Neocallimastigomycetes</taxon>
        <taxon>Neocallimastigales</taxon>
        <taxon>Neocallimastigaceae</taxon>
        <taxon>Piromyces</taxon>
    </lineage>
</organism>
<dbReference type="PANTHER" id="PTHR23235:SF120">
    <property type="entry name" value="KRUPPEL-LIKE FACTOR 15"/>
    <property type="match status" value="1"/>
</dbReference>
<keyword evidence="5" id="KW-0862">Zinc</keyword>
<dbReference type="InterPro" id="IPR013087">
    <property type="entry name" value="Znf_C2H2_type"/>
</dbReference>
<evidence type="ECO:0000256" key="3">
    <source>
        <dbReference type="ARBA" id="ARBA00022737"/>
    </source>
</evidence>
<feature type="domain" description="C2H2-type" evidence="10">
    <location>
        <begin position="847"/>
        <end position="874"/>
    </location>
</feature>
<evidence type="ECO:0000256" key="2">
    <source>
        <dbReference type="ARBA" id="ARBA00022723"/>
    </source>
</evidence>
<evidence type="ECO:0000259" key="10">
    <source>
        <dbReference type="PROSITE" id="PS50157"/>
    </source>
</evidence>
<evidence type="ECO:0000313" key="11">
    <source>
        <dbReference type="EMBL" id="ORX41914.1"/>
    </source>
</evidence>
<dbReference type="OrthoDB" id="4748970at2759"/>
<evidence type="ECO:0000256" key="8">
    <source>
        <dbReference type="PROSITE-ProRule" id="PRU00042"/>
    </source>
</evidence>
<feature type="region of interest" description="Disordered" evidence="9">
    <location>
        <begin position="938"/>
        <end position="976"/>
    </location>
</feature>
<feature type="region of interest" description="Disordered" evidence="9">
    <location>
        <begin position="670"/>
        <end position="708"/>
    </location>
</feature>
<dbReference type="PROSITE" id="PS00028">
    <property type="entry name" value="ZINC_FINGER_C2H2_1"/>
    <property type="match status" value="2"/>
</dbReference>
<feature type="compositionally biased region" description="Basic residues" evidence="9">
    <location>
        <begin position="681"/>
        <end position="700"/>
    </location>
</feature>
<evidence type="ECO:0000256" key="4">
    <source>
        <dbReference type="ARBA" id="ARBA00022771"/>
    </source>
</evidence>
<proteinExistence type="predicted"/>
<evidence type="ECO:0000256" key="7">
    <source>
        <dbReference type="ARBA" id="ARBA00023242"/>
    </source>
</evidence>
<dbReference type="GO" id="GO:0005634">
    <property type="term" value="C:nucleus"/>
    <property type="evidence" value="ECO:0007669"/>
    <property type="project" value="UniProtKB-SubCell"/>
</dbReference>
<evidence type="ECO:0000256" key="1">
    <source>
        <dbReference type="ARBA" id="ARBA00004123"/>
    </source>
</evidence>
<dbReference type="Proteomes" id="UP000193719">
    <property type="component" value="Unassembled WGS sequence"/>
</dbReference>
<keyword evidence="2" id="KW-0479">Metal-binding</keyword>
<dbReference type="Gene3D" id="3.30.160.60">
    <property type="entry name" value="Classic Zinc Finger"/>
    <property type="match status" value="3"/>
</dbReference>
<keyword evidence="7" id="KW-0539">Nucleus</keyword>
<dbReference type="PROSITE" id="PS50157">
    <property type="entry name" value="ZINC_FINGER_C2H2_2"/>
    <property type="match status" value="3"/>
</dbReference>
<protein>
    <recommendedName>
        <fullName evidence="10">C2H2-type domain-containing protein</fullName>
    </recommendedName>
</protein>
<dbReference type="Pfam" id="PF00096">
    <property type="entry name" value="zf-C2H2"/>
    <property type="match status" value="1"/>
</dbReference>
<comment type="caution">
    <text evidence="11">The sequence shown here is derived from an EMBL/GenBank/DDBJ whole genome shotgun (WGS) entry which is preliminary data.</text>
</comment>
<dbReference type="GO" id="GO:0008270">
    <property type="term" value="F:zinc ion binding"/>
    <property type="evidence" value="ECO:0007669"/>
    <property type="project" value="UniProtKB-KW"/>
</dbReference>
<reference evidence="11 12" key="2">
    <citation type="submission" date="2016-08" db="EMBL/GenBank/DDBJ databases">
        <title>Pervasive Adenine N6-methylation of Active Genes in Fungi.</title>
        <authorList>
            <consortium name="DOE Joint Genome Institute"/>
            <person name="Mondo S.J."/>
            <person name="Dannebaum R.O."/>
            <person name="Kuo R.C."/>
            <person name="Labutti K."/>
            <person name="Haridas S."/>
            <person name="Kuo A."/>
            <person name="Salamov A."/>
            <person name="Ahrendt S.R."/>
            <person name="Lipzen A."/>
            <person name="Sullivan W."/>
            <person name="Andreopoulos W.B."/>
            <person name="Clum A."/>
            <person name="Lindquist E."/>
            <person name="Daum C."/>
            <person name="Ramamoorthy G.K."/>
            <person name="Gryganskyi A."/>
            <person name="Culley D."/>
            <person name="Magnuson J.K."/>
            <person name="James T.Y."/>
            <person name="O'Malley M.A."/>
            <person name="Stajich J.E."/>
            <person name="Spatafora J.W."/>
            <person name="Visel A."/>
            <person name="Grigoriev I.V."/>
        </authorList>
    </citation>
    <scope>NUCLEOTIDE SEQUENCE [LARGE SCALE GENOMIC DNA]</scope>
    <source>
        <strain evidence="12">finn</strain>
    </source>
</reference>
<dbReference type="PANTHER" id="PTHR23235">
    <property type="entry name" value="KRUEPPEL-LIKE TRANSCRIPTION FACTOR"/>
    <property type="match status" value="1"/>
</dbReference>
<keyword evidence="4 8" id="KW-0863">Zinc-finger</keyword>
<dbReference type="GO" id="GO:0000981">
    <property type="term" value="F:DNA-binding transcription factor activity, RNA polymerase II-specific"/>
    <property type="evidence" value="ECO:0007669"/>
    <property type="project" value="TreeGrafter"/>
</dbReference>
<comment type="subcellular location">
    <subcellularLocation>
        <location evidence="1">Nucleus</location>
    </subcellularLocation>
</comment>
<gene>
    <name evidence="11" type="ORF">BCR36DRAFT_416443</name>
</gene>
<dbReference type="InterPro" id="IPR036236">
    <property type="entry name" value="Znf_C2H2_sf"/>
</dbReference>
<keyword evidence="12" id="KW-1185">Reference proteome</keyword>
<keyword evidence="3" id="KW-0677">Repeat</keyword>
<name>A0A1Y1UXG1_9FUNG</name>
<evidence type="ECO:0000256" key="6">
    <source>
        <dbReference type="ARBA" id="ARBA00023125"/>
    </source>
</evidence>
<dbReference type="FunFam" id="3.30.160.60:FF:000045">
    <property type="entry name" value="ZFP69 zinc finger protein B"/>
    <property type="match status" value="1"/>
</dbReference>
<dbReference type="SUPFAM" id="SSF57667">
    <property type="entry name" value="beta-beta-alpha zinc fingers"/>
    <property type="match status" value="1"/>
</dbReference>
<dbReference type="STRING" id="1754191.A0A1Y1UXG1"/>
<feature type="domain" description="C2H2-type" evidence="10">
    <location>
        <begin position="875"/>
        <end position="894"/>
    </location>
</feature>
<evidence type="ECO:0000256" key="9">
    <source>
        <dbReference type="SAM" id="MobiDB-lite"/>
    </source>
</evidence>
<feature type="compositionally biased region" description="Basic and acidic residues" evidence="9">
    <location>
        <begin position="670"/>
        <end position="680"/>
    </location>
</feature>
<accession>A0A1Y1UXG1</accession>
<reference evidence="11 12" key="1">
    <citation type="submission" date="2016-08" db="EMBL/GenBank/DDBJ databases">
        <title>Genomes of anaerobic fungi encode conserved fungal cellulosomes for biomass hydrolysis.</title>
        <authorList>
            <consortium name="DOE Joint Genome Institute"/>
            <person name="Haitjema C.H."/>
            <person name="Gilmore S.P."/>
            <person name="Henske J.K."/>
            <person name="Solomon K.V."/>
            <person name="De Groot R."/>
            <person name="Kuo A."/>
            <person name="Mondo S.J."/>
            <person name="Salamov A.A."/>
            <person name="Labutti K."/>
            <person name="Zhao Z."/>
            <person name="Chiniquy J."/>
            <person name="Barry K."/>
            <person name="Brewer H.M."/>
            <person name="Purvine S.O."/>
            <person name="Wright A.T."/>
            <person name="Boxma B."/>
            <person name="Van Alen T."/>
            <person name="Hackstein J.H."/>
            <person name="Baker S.E."/>
            <person name="Grigoriev I.V."/>
            <person name="O'Malley M.A."/>
        </authorList>
    </citation>
    <scope>NUCLEOTIDE SEQUENCE [LARGE SCALE GENOMIC DNA]</scope>
    <source>
        <strain evidence="12">finn</strain>
    </source>
</reference>
<evidence type="ECO:0000313" key="12">
    <source>
        <dbReference type="Proteomes" id="UP000193719"/>
    </source>
</evidence>
<dbReference type="AlphaFoldDB" id="A0A1Y1UXG1"/>